<dbReference type="InterPro" id="IPR013767">
    <property type="entry name" value="PAS_fold"/>
</dbReference>
<dbReference type="InterPro" id="IPR003594">
    <property type="entry name" value="HATPase_dom"/>
</dbReference>
<dbReference type="InterPro" id="IPR011006">
    <property type="entry name" value="CheY-like_superfamily"/>
</dbReference>
<dbReference type="CDD" id="cd17546">
    <property type="entry name" value="REC_hyHK_CKI1_RcsC-like"/>
    <property type="match status" value="1"/>
</dbReference>
<dbReference type="CDD" id="cd16922">
    <property type="entry name" value="HATPase_EvgS-ArcB-TorS-like"/>
    <property type="match status" value="1"/>
</dbReference>
<dbReference type="Pfam" id="PF00512">
    <property type="entry name" value="HisKA"/>
    <property type="match status" value="1"/>
</dbReference>
<accession>G7Q7Q8</accession>
<dbReference type="PROSITE" id="PS50113">
    <property type="entry name" value="PAC"/>
    <property type="match status" value="1"/>
</dbReference>
<evidence type="ECO:0000256" key="3">
    <source>
        <dbReference type="ARBA" id="ARBA00022553"/>
    </source>
</evidence>
<feature type="coiled-coil region" evidence="12">
    <location>
        <begin position="42"/>
        <end position="72"/>
    </location>
</feature>
<evidence type="ECO:0000256" key="9">
    <source>
        <dbReference type="ARBA" id="ARBA00064003"/>
    </source>
</evidence>
<dbReference type="SUPFAM" id="SSF47384">
    <property type="entry name" value="Homodimeric domain of signal transducing histidine kinase"/>
    <property type="match status" value="1"/>
</dbReference>
<dbReference type="InterPro" id="IPR003661">
    <property type="entry name" value="HisK_dim/P_dom"/>
</dbReference>
<evidence type="ECO:0000259" key="15">
    <source>
        <dbReference type="PROSITE" id="PS50110"/>
    </source>
</evidence>
<dbReference type="HOGENOM" id="CLU_000445_114_15_7"/>
<evidence type="ECO:0000256" key="7">
    <source>
        <dbReference type="ARBA" id="ARBA00022840"/>
    </source>
</evidence>
<dbReference type="PRINTS" id="PR00344">
    <property type="entry name" value="BCTRLSENSOR"/>
</dbReference>
<feature type="domain" description="PAC" evidence="17">
    <location>
        <begin position="142"/>
        <end position="195"/>
    </location>
</feature>
<feature type="region of interest" description="Disordered" evidence="13">
    <location>
        <begin position="552"/>
        <end position="574"/>
    </location>
</feature>
<dbReference type="InterPro" id="IPR036097">
    <property type="entry name" value="HisK_dim/P_sf"/>
</dbReference>
<evidence type="ECO:0000256" key="10">
    <source>
        <dbReference type="ARBA" id="ARBA00068150"/>
    </source>
</evidence>
<dbReference type="InterPro" id="IPR036890">
    <property type="entry name" value="HATPase_C_sf"/>
</dbReference>
<dbReference type="SUPFAM" id="SSF52172">
    <property type="entry name" value="CheY-like"/>
    <property type="match status" value="1"/>
</dbReference>
<dbReference type="Gene3D" id="3.40.50.2300">
    <property type="match status" value="1"/>
</dbReference>
<keyword evidence="5" id="KW-0547">Nucleotide-binding</keyword>
<keyword evidence="3 11" id="KW-0597">Phosphoprotein</keyword>
<dbReference type="PANTHER" id="PTHR45339">
    <property type="entry name" value="HYBRID SIGNAL TRANSDUCTION HISTIDINE KINASE J"/>
    <property type="match status" value="1"/>
</dbReference>
<gene>
    <name evidence="18" type="ORF">DFW101_1358</name>
</gene>
<feature type="domain" description="Response regulatory" evidence="15">
    <location>
        <begin position="578"/>
        <end position="697"/>
    </location>
</feature>
<dbReference type="OrthoDB" id="5438274at2"/>
<dbReference type="FunFam" id="1.10.287.130:FF:000002">
    <property type="entry name" value="Two-component osmosensing histidine kinase"/>
    <property type="match status" value="1"/>
</dbReference>
<dbReference type="InterPro" id="IPR000014">
    <property type="entry name" value="PAS"/>
</dbReference>
<dbReference type="eggNOG" id="COG2205">
    <property type="taxonomic scope" value="Bacteria"/>
</dbReference>
<dbReference type="InterPro" id="IPR005467">
    <property type="entry name" value="His_kinase_dom"/>
</dbReference>
<dbReference type="Pfam" id="PF02518">
    <property type="entry name" value="HATPase_c"/>
    <property type="match status" value="1"/>
</dbReference>
<dbReference type="RefSeq" id="WP_009180771.1">
    <property type="nucleotide sequence ID" value="NZ_CM001368.1"/>
</dbReference>
<evidence type="ECO:0000313" key="18">
    <source>
        <dbReference type="EMBL" id="EHJ47367.1"/>
    </source>
</evidence>
<dbReference type="FunFam" id="3.30.565.10:FF:000010">
    <property type="entry name" value="Sensor histidine kinase RcsC"/>
    <property type="match status" value="1"/>
</dbReference>
<keyword evidence="4" id="KW-0808">Transferase</keyword>
<dbReference type="GO" id="GO:0000155">
    <property type="term" value="F:phosphorelay sensor kinase activity"/>
    <property type="evidence" value="ECO:0007669"/>
    <property type="project" value="InterPro"/>
</dbReference>
<dbReference type="SUPFAM" id="SSF55874">
    <property type="entry name" value="ATPase domain of HSP90 chaperone/DNA topoisomerase II/histidine kinase"/>
    <property type="match status" value="1"/>
</dbReference>
<dbReference type="Pfam" id="PF13188">
    <property type="entry name" value="PAS_8"/>
    <property type="match status" value="1"/>
</dbReference>
<comment type="catalytic activity">
    <reaction evidence="1">
        <text>ATP + protein L-histidine = ADP + protein N-phospho-L-histidine.</text>
        <dbReference type="EC" id="2.7.13.3"/>
    </reaction>
</comment>
<dbReference type="PROSITE" id="PS50110">
    <property type="entry name" value="RESPONSE_REGULATORY"/>
    <property type="match status" value="1"/>
</dbReference>
<dbReference type="EMBL" id="CM001368">
    <property type="protein sequence ID" value="EHJ47367.1"/>
    <property type="molecule type" value="Genomic_DNA"/>
</dbReference>
<dbReference type="SMART" id="SM00388">
    <property type="entry name" value="HisKA"/>
    <property type="match status" value="1"/>
</dbReference>
<protein>
    <recommendedName>
        <fullName evidence="10">Sensory/regulatory protein RpfC</fullName>
        <ecNumber evidence="2">2.7.13.3</ecNumber>
    </recommendedName>
</protein>
<dbReference type="SMART" id="SM00448">
    <property type="entry name" value="REC"/>
    <property type="match status" value="1"/>
</dbReference>
<dbReference type="PROSITE" id="PS50109">
    <property type="entry name" value="HIS_KIN"/>
    <property type="match status" value="1"/>
</dbReference>
<feature type="domain" description="Histidine kinase" evidence="14">
    <location>
        <begin position="323"/>
        <end position="552"/>
    </location>
</feature>
<dbReference type="Pfam" id="PF00989">
    <property type="entry name" value="PAS"/>
    <property type="match status" value="1"/>
</dbReference>
<dbReference type="Pfam" id="PF00072">
    <property type="entry name" value="Response_reg"/>
    <property type="match status" value="1"/>
</dbReference>
<reference evidence="19" key="1">
    <citation type="journal article" date="2015" name="Genome Announc.">
        <title>High-Quality Draft Genome Sequence of Desulfovibrio carbinoliphilus FW-101-2B, an Organic Acid-Oxidizing Sulfate-Reducing Bacterium Isolated from Uranium(VI)-Contaminated Groundwater.</title>
        <authorList>
            <person name="Ramsay B.D."/>
            <person name="Hwang C."/>
            <person name="Woo H.L."/>
            <person name="Carroll S.L."/>
            <person name="Lucas S."/>
            <person name="Han J."/>
            <person name="Lapidus A.L."/>
            <person name="Cheng J.F."/>
            <person name="Goodwin L.A."/>
            <person name="Pitluck S."/>
            <person name="Peters L."/>
            <person name="Chertkov O."/>
            <person name="Held B."/>
            <person name="Detter J.C."/>
            <person name="Han C.S."/>
            <person name="Tapia R."/>
            <person name="Land M.L."/>
            <person name="Hauser L.J."/>
            <person name="Kyrpides N.C."/>
            <person name="Ivanova N.N."/>
            <person name="Mikhailova N."/>
            <person name="Pagani I."/>
            <person name="Woyke T."/>
            <person name="Arkin A.P."/>
            <person name="Dehal P."/>
            <person name="Chivian D."/>
            <person name="Criddle C.S."/>
            <person name="Wu W."/>
            <person name="Chakraborty R."/>
            <person name="Hazen T.C."/>
            <person name="Fields M.W."/>
        </authorList>
    </citation>
    <scope>NUCLEOTIDE SEQUENCE [LARGE SCALE GENOMIC DNA]</scope>
    <source>
        <strain evidence="19">FW-101-2B</strain>
    </source>
</reference>
<dbReference type="EC" id="2.7.13.3" evidence="2"/>
<organism evidence="18 19">
    <name type="scientific">Solidesulfovibrio carbinoliphilus subsp. oakridgensis</name>
    <dbReference type="NCBI Taxonomy" id="694327"/>
    <lineage>
        <taxon>Bacteria</taxon>
        <taxon>Pseudomonadati</taxon>
        <taxon>Thermodesulfobacteriota</taxon>
        <taxon>Desulfovibrionia</taxon>
        <taxon>Desulfovibrionales</taxon>
        <taxon>Desulfovibrionaceae</taxon>
        <taxon>Solidesulfovibrio</taxon>
    </lineage>
</organism>
<evidence type="ECO:0000259" key="16">
    <source>
        <dbReference type="PROSITE" id="PS50112"/>
    </source>
</evidence>
<evidence type="ECO:0000259" key="14">
    <source>
        <dbReference type="PROSITE" id="PS50109"/>
    </source>
</evidence>
<dbReference type="Gene3D" id="3.30.450.20">
    <property type="entry name" value="PAS domain"/>
    <property type="match status" value="1"/>
</dbReference>
<comment type="subunit">
    <text evidence="9">At low DSF concentrations, interacts with RpfF.</text>
</comment>
<dbReference type="NCBIfam" id="TIGR00229">
    <property type="entry name" value="sensory_box"/>
    <property type="match status" value="1"/>
</dbReference>
<keyword evidence="19" id="KW-1185">Reference proteome</keyword>
<evidence type="ECO:0000256" key="1">
    <source>
        <dbReference type="ARBA" id="ARBA00000085"/>
    </source>
</evidence>
<evidence type="ECO:0000256" key="8">
    <source>
        <dbReference type="ARBA" id="ARBA00023012"/>
    </source>
</evidence>
<dbReference type="eggNOG" id="COG5002">
    <property type="taxonomic scope" value="Bacteria"/>
</dbReference>
<dbReference type="Gene3D" id="3.30.565.10">
    <property type="entry name" value="Histidine kinase-like ATPase, C-terminal domain"/>
    <property type="match status" value="1"/>
</dbReference>
<evidence type="ECO:0000313" key="19">
    <source>
        <dbReference type="Proteomes" id="UP000004662"/>
    </source>
</evidence>
<proteinExistence type="predicted"/>
<dbReference type="SUPFAM" id="SSF55785">
    <property type="entry name" value="PYP-like sensor domain (PAS domain)"/>
    <property type="match status" value="1"/>
</dbReference>
<evidence type="ECO:0000259" key="17">
    <source>
        <dbReference type="PROSITE" id="PS50113"/>
    </source>
</evidence>
<feature type="domain" description="PAS" evidence="16">
    <location>
        <begin position="69"/>
        <end position="139"/>
    </location>
</feature>
<dbReference type="InterPro" id="IPR000700">
    <property type="entry name" value="PAS-assoc_C"/>
</dbReference>
<dbReference type="SMART" id="SM00091">
    <property type="entry name" value="PAS"/>
    <property type="match status" value="1"/>
</dbReference>
<dbReference type="Gene3D" id="1.10.287.130">
    <property type="match status" value="1"/>
</dbReference>
<evidence type="ECO:0000256" key="6">
    <source>
        <dbReference type="ARBA" id="ARBA00022777"/>
    </source>
</evidence>
<evidence type="ECO:0000256" key="13">
    <source>
        <dbReference type="SAM" id="MobiDB-lite"/>
    </source>
</evidence>
<name>G7Q7Q8_9BACT</name>
<dbReference type="InterPro" id="IPR001789">
    <property type="entry name" value="Sig_transdc_resp-reg_receiver"/>
</dbReference>
<dbReference type="InterPro" id="IPR004358">
    <property type="entry name" value="Sig_transdc_His_kin-like_C"/>
</dbReference>
<dbReference type="InterPro" id="IPR035965">
    <property type="entry name" value="PAS-like_dom_sf"/>
</dbReference>
<feature type="modified residue" description="4-aspartylphosphate" evidence="11">
    <location>
        <position position="627"/>
    </location>
</feature>
<evidence type="ECO:0000256" key="5">
    <source>
        <dbReference type="ARBA" id="ARBA00022741"/>
    </source>
</evidence>
<sequence>MKNASVAGDETLPLRRRAESLLAGTAAGDPCLLSREEMARLIHELRVSQVELELQNEELRRTQAELAHTRDRYADLYDFAPAGYFTLDARGTVLEANLKGAAMLGRERDALPGNPFSDHILPSDRAAFAAYLARIRETGRAGTLQIRLLRPDGARVWAELSAEPKPPFDPLGAASLRMVATDMTEGVLARQDLATVLDSAPIPIVKVRVTGDGDRVLVYQNPAAARLFGDEALERSCKGFLCNKEVCPALAAESGVVRDRECAVKTRFGERIMYKTAHKLPDAPYIIEAMVDVTELMRTRRNLTRAMEAAEAANRAKTQFLATMSHEIRTPMNGVMGMTELALQTDLTPEQREYLDLARQSALSLLDIINDILDFSRIEAGRMELARAPFSLRRTLGSCLRLFDNLAARQGNDLRLAVAQEAPDGLVGDAGRLSQVIANLVSNGLKFTRDGSVRVTVDTAPPLHCPLGPERGHAATFLFSVSDTGIGIPRDKHDHIFDYFTQLDAGLSREAGGTGLGLSISRNLVALMGGRIWVESEPNRGSTFFFTATFEQPGPGPVRPESRAGEDGQAGAPPPPMAILLVEDNLINQLVAKRLLERRGHVVTAVDSGFAALDLLRTQPFHCVLMDVEMPGISGLETLARLRDAGEFGEAAATAVVALTAHAVKGYREQMLAAGFDGYVSKPIDMRRLDAALGQAIARAEARHPGGGHA</sequence>
<keyword evidence="8" id="KW-0902">Two-component regulatory system</keyword>
<dbReference type="GO" id="GO:0005524">
    <property type="term" value="F:ATP binding"/>
    <property type="evidence" value="ECO:0007669"/>
    <property type="project" value="UniProtKB-KW"/>
</dbReference>
<dbReference type="PANTHER" id="PTHR45339:SF1">
    <property type="entry name" value="HYBRID SIGNAL TRANSDUCTION HISTIDINE KINASE J"/>
    <property type="match status" value="1"/>
</dbReference>
<keyword evidence="7" id="KW-0067">ATP-binding</keyword>
<dbReference type="CDD" id="cd00082">
    <property type="entry name" value="HisKA"/>
    <property type="match status" value="1"/>
</dbReference>
<evidence type="ECO:0000256" key="2">
    <source>
        <dbReference type="ARBA" id="ARBA00012438"/>
    </source>
</evidence>
<dbReference type="STRING" id="694327.DFW101_1358"/>
<evidence type="ECO:0000256" key="12">
    <source>
        <dbReference type="SAM" id="Coils"/>
    </source>
</evidence>
<dbReference type="CDD" id="cd00130">
    <property type="entry name" value="PAS"/>
    <property type="match status" value="1"/>
</dbReference>
<keyword evidence="12" id="KW-0175">Coiled coil</keyword>
<evidence type="ECO:0000256" key="4">
    <source>
        <dbReference type="ARBA" id="ARBA00022679"/>
    </source>
</evidence>
<keyword evidence="6 18" id="KW-0418">Kinase</keyword>
<dbReference type="AlphaFoldDB" id="G7Q7Q8"/>
<dbReference type="SMART" id="SM00387">
    <property type="entry name" value="HATPase_c"/>
    <property type="match status" value="1"/>
</dbReference>
<dbReference type="Proteomes" id="UP000004662">
    <property type="component" value="Chromosome"/>
</dbReference>
<dbReference type="PROSITE" id="PS50112">
    <property type="entry name" value="PAS"/>
    <property type="match status" value="1"/>
</dbReference>
<evidence type="ECO:0000256" key="11">
    <source>
        <dbReference type="PROSITE-ProRule" id="PRU00169"/>
    </source>
</evidence>